<dbReference type="AlphaFoldDB" id="A0A024RZ65"/>
<dbReference type="EMBL" id="KI911174">
    <property type="protein sequence ID" value="ETR97256.1"/>
    <property type="molecule type" value="Genomic_DNA"/>
</dbReference>
<accession>A0A024RZ65</accession>
<evidence type="ECO:0000313" key="2">
    <source>
        <dbReference type="EMBL" id="ETR97256.1"/>
    </source>
</evidence>
<organism evidence="2 3">
    <name type="scientific">Hypocrea jecorina (strain ATCC 56765 / BCRC 32924 / NRRL 11460 / Rut C-30)</name>
    <name type="common">Trichoderma reesei</name>
    <dbReference type="NCBI Taxonomy" id="1344414"/>
    <lineage>
        <taxon>Eukaryota</taxon>
        <taxon>Fungi</taxon>
        <taxon>Dikarya</taxon>
        <taxon>Ascomycota</taxon>
        <taxon>Pezizomycotina</taxon>
        <taxon>Sordariomycetes</taxon>
        <taxon>Hypocreomycetidae</taxon>
        <taxon>Hypocreales</taxon>
        <taxon>Hypocreaceae</taxon>
        <taxon>Trichoderma</taxon>
    </lineage>
</organism>
<protein>
    <submittedName>
        <fullName evidence="2">Uncharacterized protein</fullName>
    </submittedName>
</protein>
<dbReference type="KEGG" id="trr:M419DRAFT_92081"/>
<evidence type="ECO:0000256" key="1">
    <source>
        <dbReference type="SAM" id="MobiDB-lite"/>
    </source>
</evidence>
<evidence type="ECO:0000313" key="3">
    <source>
        <dbReference type="Proteomes" id="UP000024376"/>
    </source>
</evidence>
<feature type="compositionally biased region" description="Basic and acidic residues" evidence="1">
    <location>
        <begin position="16"/>
        <end position="26"/>
    </location>
</feature>
<feature type="compositionally biased region" description="Basic residues" evidence="1">
    <location>
        <begin position="72"/>
        <end position="82"/>
    </location>
</feature>
<dbReference type="Proteomes" id="UP000024376">
    <property type="component" value="Unassembled WGS sequence"/>
</dbReference>
<feature type="region of interest" description="Disordered" evidence="1">
    <location>
        <begin position="16"/>
        <end position="43"/>
    </location>
</feature>
<proteinExistence type="predicted"/>
<dbReference type="HOGENOM" id="CLU_1635630_0_0_1"/>
<name>A0A024RZ65_HYPJR</name>
<gene>
    <name evidence="2" type="ORF">M419DRAFT_92081</name>
</gene>
<feature type="region of interest" description="Disordered" evidence="1">
    <location>
        <begin position="61"/>
        <end position="98"/>
    </location>
</feature>
<sequence>MYLGTLRVPMLSTVRRPEAHHQHQENSRMPLAAHHSPKSHGMSTTVLTHESMSEVLQAVNSSVDAAASRPRIAIRPRRRQASMKKQQQQQQQTYKHKDDALGHQVEAHKCPGDWCNAGPDWINPETASYCYQDDSYTEASFGTVKDFSSHASNRSDGSGALV</sequence>
<reference evidence="3" key="1">
    <citation type="journal article" date="2013" name="Ind. Biotechnol.">
        <title>Comparative genomics analysis of Trichoderma reesei strains.</title>
        <authorList>
            <person name="Koike H."/>
            <person name="Aerts A."/>
            <person name="LaButti K."/>
            <person name="Grigoriev I.V."/>
            <person name="Baker S.E."/>
        </authorList>
    </citation>
    <scope>NUCLEOTIDE SEQUENCE [LARGE SCALE GENOMIC DNA]</scope>
    <source>
        <strain evidence="3">ATCC 56765 / BCRC 32924 / NRRL 11460 / Rut C-30</strain>
    </source>
</reference>